<evidence type="ECO:0000256" key="1">
    <source>
        <dbReference type="SAM" id="MobiDB-lite"/>
    </source>
</evidence>
<evidence type="ECO:0000313" key="2">
    <source>
        <dbReference type="EMBL" id="CAF2076720.1"/>
    </source>
</evidence>
<dbReference type="Proteomes" id="UP001295469">
    <property type="component" value="Chromosome C01"/>
</dbReference>
<dbReference type="AlphaFoldDB" id="A0A816RT91"/>
<reference evidence="2" key="1">
    <citation type="submission" date="2021-01" db="EMBL/GenBank/DDBJ databases">
        <authorList>
            <consortium name="Genoscope - CEA"/>
            <person name="William W."/>
        </authorList>
    </citation>
    <scope>NUCLEOTIDE SEQUENCE</scope>
</reference>
<proteinExistence type="predicted"/>
<protein>
    <submittedName>
        <fullName evidence="2">(rape) hypothetical protein</fullName>
    </submittedName>
</protein>
<sequence>MAAGSLPPPHQRPRLLTHSSDYTPYPRLNPNDITPPMHAPISGATATVCCLSTSLTVLLPLPPRVSYLTFLSLKCRNGNDLRGLS</sequence>
<gene>
    <name evidence="2" type="ORF">DARMORV10_C01P41090.1</name>
</gene>
<dbReference type="EMBL" id="HG994365">
    <property type="protein sequence ID" value="CAF2076720.1"/>
    <property type="molecule type" value="Genomic_DNA"/>
</dbReference>
<name>A0A816RT91_BRANA</name>
<feature type="compositionally biased region" description="Pro residues" evidence="1">
    <location>
        <begin position="1"/>
        <end position="10"/>
    </location>
</feature>
<feature type="region of interest" description="Disordered" evidence="1">
    <location>
        <begin position="1"/>
        <end position="36"/>
    </location>
</feature>
<organism evidence="2">
    <name type="scientific">Brassica napus</name>
    <name type="common">Rape</name>
    <dbReference type="NCBI Taxonomy" id="3708"/>
    <lineage>
        <taxon>Eukaryota</taxon>
        <taxon>Viridiplantae</taxon>
        <taxon>Streptophyta</taxon>
        <taxon>Embryophyta</taxon>
        <taxon>Tracheophyta</taxon>
        <taxon>Spermatophyta</taxon>
        <taxon>Magnoliopsida</taxon>
        <taxon>eudicotyledons</taxon>
        <taxon>Gunneridae</taxon>
        <taxon>Pentapetalae</taxon>
        <taxon>rosids</taxon>
        <taxon>malvids</taxon>
        <taxon>Brassicales</taxon>
        <taxon>Brassicaceae</taxon>
        <taxon>Brassiceae</taxon>
        <taxon>Brassica</taxon>
    </lineage>
</organism>
<accession>A0A816RT91</accession>